<accession>A0ABR4NB97</accession>
<sequence length="639" mass="70901">MPAALDNIGKALMAPDFTMNVPGDPLRPNDRTHYVSGNPGQDSNFGCHSHSGSSDGSDSASEEADDRDVVELDFDRRFSFAHPNLTLNAAIASGRMLSLVKEETGHSQDVSADPAVSTTGDRNDMRKSATDSDGFDLVADDDIDPDGDGDDIAIDGDSPLRSNPASAESGESRPDVSQGSDGVSGADVGIGIGIRIAMQEDAELEAAEAREIAEGGGDGGGSGSSGQRGSQDERHARGGRQRHDAARQTQQLHSNPLTALTGSQLNLLGNTTGTFRGPGDVYARFLMGGRSIRIGARRALAAALHATEIGAMDEFLIDKNLGRSNASKNPRAIERLRKKYKETLKQRMIQKVQTLEETRVYIITHMSSLNAYHKTMLSLKEENTRLRDQYERVVADINKRVSETLTKNEESDHHIKKLQREKALQRQRLAKEYAVFIQQCERNLQEYETKFQNAKKAYESQADELIALREFKTMTFLDPEVIAKRIAAEYELKDHLIAEQTRILRQYEEKIRAEENEAEQTVVDRIMEIIDKAKTQLSNFINKATTTAYRENKRLKSEIQLQLKHQELLAQQIKAIRERRTQLLAERSKHVDDRRRVLNLKACMSCTPDMDPTISPSRMAAIAAPSPPTLRDRIPVAIS</sequence>
<name>A0ABR4NB97_9FUNG</name>
<feature type="region of interest" description="Disordered" evidence="2">
    <location>
        <begin position="22"/>
        <end position="67"/>
    </location>
</feature>
<dbReference type="EMBL" id="JADGIZ020000014">
    <property type="protein sequence ID" value="KAL2916811.1"/>
    <property type="molecule type" value="Genomic_DNA"/>
</dbReference>
<evidence type="ECO:0000313" key="4">
    <source>
        <dbReference type="Proteomes" id="UP001527925"/>
    </source>
</evidence>
<feature type="compositionally biased region" description="Basic and acidic residues" evidence="2">
    <location>
        <begin position="121"/>
        <end position="130"/>
    </location>
</feature>
<feature type="compositionally biased region" description="Low complexity" evidence="2">
    <location>
        <begin position="48"/>
        <end position="59"/>
    </location>
</feature>
<feature type="region of interest" description="Disordered" evidence="2">
    <location>
        <begin position="103"/>
        <end position="184"/>
    </location>
</feature>
<evidence type="ECO:0000313" key="3">
    <source>
        <dbReference type="EMBL" id="KAL2916811.1"/>
    </source>
</evidence>
<feature type="compositionally biased region" description="Gly residues" evidence="2">
    <location>
        <begin position="214"/>
        <end position="226"/>
    </location>
</feature>
<evidence type="ECO:0000256" key="2">
    <source>
        <dbReference type="SAM" id="MobiDB-lite"/>
    </source>
</evidence>
<feature type="compositionally biased region" description="Polar residues" evidence="2">
    <location>
        <begin position="247"/>
        <end position="258"/>
    </location>
</feature>
<keyword evidence="4" id="KW-1185">Reference proteome</keyword>
<feature type="compositionally biased region" description="Basic and acidic residues" evidence="2">
    <location>
        <begin position="230"/>
        <end position="246"/>
    </location>
</feature>
<reference evidence="3 4" key="1">
    <citation type="submission" date="2023-09" db="EMBL/GenBank/DDBJ databases">
        <title>Pangenome analysis of Batrachochytrium dendrobatidis and related Chytrids.</title>
        <authorList>
            <person name="Yacoub M.N."/>
            <person name="Stajich J.E."/>
            <person name="James T.Y."/>
        </authorList>
    </citation>
    <scope>NUCLEOTIDE SEQUENCE [LARGE SCALE GENOMIC DNA]</scope>
    <source>
        <strain evidence="3 4">JEL0888</strain>
    </source>
</reference>
<feature type="coiled-coil region" evidence="1">
    <location>
        <begin position="437"/>
        <end position="464"/>
    </location>
</feature>
<keyword evidence="1" id="KW-0175">Coiled coil</keyword>
<dbReference type="Proteomes" id="UP001527925">
    <property type="component" value="Unassembled WGS sequence"/>
</dbReference>
<feature type="compositionally biased region" description="Acidic residues" evidence="2">
    <location>
        <begin position="138"/>
        <end position="154"/>
    </location>
</feature>
<organism evidence="3 4">
    <name type="scientific">Polyrhizophydium stewartii</name>
    <dbReference type="NCBI Taxonomy" id="2732419"/>
    <lineage>
        <taxon>Eukaryota</taxon>
        <taxon>Fungi</taxon>
        <taxon>Fungi incertae sedis</taxon>
        <taxon>Chytridiomycota</taxon>
        <taxon>Chytridiomycota incertae sedis</taxon>
        <taxon>Chytridiomycetes</taxon>
        <taxon>Rhizophydiales</taxon>
        <taxon>Rhizophydiales incertae sedis</taxon>
        <taxon>Polyrhizophydium</taxon>
    </lineage>
</organism>
<comment type="caution">
    <text evidence="3">The sequence shown here is derived from an EMBL/GenBank/DDBJ whole genome shotgun (WGS) entry which is preliminary data.</text>
</comment>
<gene>
    <name evidence="3" type="ORF">HK105_203590</name>
</gene>
<feature type="coiled-coil region" evidence="1">
    <location>
        <begin position="497"/>
        <end position="524"/>
    </location>
</feature>
<feature type="region of interest" description="Disordered" evidence="2">
    <location>
        <begin position="213"/>
        <end position="258"/>
    </location>
</feature>
<proteinExistence type="predicted"/>
<feature type="coiled-coil region" evidence="1">
    <location>
        <begin position="369"/>
        <end position="396"/>
    </location>
</feature>
<evidence type="ECO:0000256" key="1">
    <source>
        <dbReference type="SAM" id="Coils"/>
    </source>
</evidence>
<protein>
    <submittedName>
        <fullName evidence="3">Uncharacterized protein</fullName>
    </submittedName>
</protein>